<dbReference type="InterPro" id="IPR010730">
    <property type="entry name" value="HET"/>
</dbReference>
<dbReference type="EMBL" id="ML976733">
    <property type="protein sequence ID" value="KAF1967370.1"/>
    <property type="molecule type" value="Genomic_DNA"/>
</dbReference>
<keyword evidence="3" id="KW-1185">Reference proteome</keyword>
<evidence type="ECO:0000313" key="3">
    <source>
        <dbReference type="Proteomes" id="UP000800036"/>
    </source>
</evidence>
<dbReference type="OrthoDB" id="5428863at2759"/>
<name>A0A6A5USK5_9PLEO</name>
<feature type="non-terminal residue" evidence="2">
    <location>
        <position position="1"/>
    </location>
</feature>
<dbReference type="Proteomes" id="UP000800036">
    <property type="component" value="Unassembled WGS sequence"/>
</dbReference>
<proteinExistence type="predicted"/>
<dbReference type="Pfam" id="PF06985">
    <property type="entry name" value="HET"/>
    <property type="match status" value="1"/>
</dbReference>
<reference evidence="2" key="1">
    <citation type="journal article" date="2020" name="Stud. Mycol.">
        <title>101 Dothideomycetes genomes: a test case for predicting lifestyles and emergence of pathogens.</title>
        <authorList>
            <person name="Haridas S."/>
            <person name="Albert R."/>
            <person name="Binder M."/>
            <person name="Bloem J."/>
            <person name="Labutti K."/>
            <person name="Salamov A."/>
            <person name="Andreopoulos B."/>
            <person name="Baker S."/>
            <person name="Barry K."/>
            <person name="Bills G."/>
            <person name="Bluhm B."/>
            <person name="Cannon C."/>
            <person name="Castanera R."/>
            <person name="Culley D."/>
            <person name="Daum C."/>
            <person name="Ezra D."/>
            <person name="Gonzalez J."/>
            <person name="Henrissat B."/>
            <person name="Kuo A."/>
            <person name="Liang C."/>
            <person name="Lipzen A."/>
            <person name="Lutzoni F."/>
            <person name="Magnuson J."/>
            <person name="Mondo S."/>
            <person name="Nolan M."/>
            <person name="Ohm R."/>
            <person name="Pangilinan J."/>
            <person name="Park H.-J."/>
            <person name="Ramirez L."/>
            <person name="Alfaro M."/>
            <person name="Sun H."/>
            <person name="Tritt A."/>
            <person name="Yoshinaga Y."/>
            <person name="Zwiers L.-H."/>
            <person name="Turgeon B."/>
            <person name="Goodwin S."/>
            <person name="Spatafora J."/>
            <person name="Crous P."/>
            <person name="Grigoriev I."/>
        </authorList>
    </citation>
    <scope>NUCLEOTIDE SEQUENCE</scope>
    <source>
        <strain evidence="2">CBS 107.79</strain>
    </source>
</reference>
<sequence length="209" mass="23329">EGKSCRCVVTNNRSLSEHFETGHPLYAEEVYESVSRWIRHCLRMHSENCSPNPMWQDFELHCIDCEALEVIALPMGAQYLALSYVWGASTVSENCGSLANAPAVVKDSIVVTLSLSLRFLWVDRYFIDQKNAAERHRQIANMGSIYASAILTIIAAGGPHADVGLPGVSSCQCDKNTDFQLGPYSFRRTFSQPGDAVKETKWSTRGWTY</sequence>
<evidence type="ECO:0000313" key="2">
    <source>
        <dbReference type="EMBL" id="KAF1967370.1"/>
    </source>
</evidence>
<dbReference type="AlphaFoldDB" id="A0A6A5USK5"/>
<protein>
    <submittedName>
        <fullName evidence="2">HET-domain-containing protein</fullName>
    </submittedName>
</protein>
<accession>A0A6A5USK5</accession>
<organism evidence="2 3">
    <name type="scientific">Bimuria novae-zelandiae CBS 107.79</name>
    <dbReference type="NCBI Taxonomy" id="1447943"/>
    <lineage>
        <taxon>Eukaryota</taxon>
        <taxon>Fungi</taxon>
        <taxon>Dikarya</taxon>
        <taxon>Ascomycota</taxon>
        <taxon>Pezizomycotina</taxon>
        <taxon>Dothideomycetes</taxon>
        <taxon>Pleosporomycetidae</taxon>
        <taxon>Pleosporales</taxon>
        <taxon>Massarineae</taxon>
        <taxon>Didymosphaeriaceae</taxon>
        <taxon>Bimuria</taxon>
    </lineage>
</organism>
<dbReference type="PANTHER" id="PTHR33112:SF1">
    <property type="entry name" value="HETEROKARYON INCOMPATIBILITY DOMAIN-CONTAINING PROTEIN"/>
    <property type="match status" value="1"/>
</dbReference>
<dbReference type="PANTHER" id="PTHR33112">
    <property type="entry name" value="DOMAIN PROTEIN, PUTATIVE-RELATED"/>
    <property type="match status" value="1"/>
</dbReference>
<gene>
    <name evidence="2" type="ORF">BU23DRAFT_659180</name>
</gene>
<evidence type="ECO:0000259" key="1">
    <source>
        <dbReference type="Pfam" id="PF06985"/>
    </source>
</evidence>
<feature type="domain" description="Heterokaryon incompatibility" evidence="1">
    <location>
        <begin position="79"/>
        <end position="209"/>
    </location>
</feature>